<feature type="domain" description="Granulins" evidence="5">
    <location>
        <begin position="158"/>
        <end position="171"/>
    </location>
</feature>
<dbReference type="SMART" id="SM00277">
    <property type="entry name" value="GRAN"/>
    <property type="match status" value="5"/>
</dbReference>
<proteinExistence type="inferred from homology"/>
<dbReference type="PANTHER" id="PTHR12274:SF3">
    <property type="entry name" value="PROGRANULIN"/>
    <property type="match status" value="1"/>
</dbReference>
<feature type="domain" description="Granulins" evidence="5">
    <location>
        <begin position="324"/>
        <end position="337"/>
    </location>
</feature>
<dbReference type="InterPro" id="IPR037277">
    <property type="entry name" value="Granulin_sf"/>
</dbReference>
<dbReference type="Proteomes" id="UP001626550">
    <property type="component" value="Unassembled WGS sequence"/>
</dbReference>
<evidence type="ECO:0000313" key="7">
    <source>
        <dbReference type="Proteomes" id="UP001626550"/>
    </source>
</evidence>
<dbReference type="PROSITE" id="PS00799">
    <property type="entry name" value="GRANULINS"/>
    <property type="match status" value="4"/>
</dbReference>
<protein>
    <recommendedName>
        <fullName evidence="5">Granulins domain-containing protein</fullName>
    </recommendedName>
</protein>
<comment type="similarity">
    <text evidence="2">Belongs to the granulin family.</text>
</comment>
<keyword evidence="7" id="KW-1185">Reference proteome</keyword>
<dbReference type="Pfam" id="PF00396">
    <property type="entry name" value="Granulin"/>
    <property type="match status" value="6"/>
</dbReference>
<dbReference type="GO" id="GO:0005576">
    <property type="term" value="C:extracellular region"/>
    <property type="evidence" value="ECO:0007669"/>
    <property type="project" value="UniProtKB-SubCell"/>
</dbReference>
<accession>A0ABD2QNL3</accession>
<name>A0ABD2QNL3_9PLAT</name>
<evidence type="ECO:0000259" key="5">
    <source>
        <dbReference type="PROSITE" id="PS00799"/>
    </source>
</evidence>
<dbReference type="PANTHER" id="PTHR12274">
    <property type="entry name" value="GRANULIN"/>
    <property type="match status" value="1"/>
</dbReference>
<keyword evidence="3" id="KW-0964">Secreted</keyword>
<evidence type="ECO:0000313" key="6">
    <source>
        <dbReference type="EMBL" id="KAL3321108.1"/>
    </source>
</evidence>
<dbReference type="EMBL" id="JBJKFK010000011">
    <property type="protein sequence ID" value="KAL3321108.1"/>
    <property type="molecule type" value="Genomic_DNA"/>
</dbReference>
<gene>
    <name evidence="6" type="ORF">Ciccas_000229</name>
</gene>
<dbReference type="SUPFAM" id="SSF57277">
    <property type="entry name" value="Granulin repeat"/>
    <property type="match status" value="4"/>
</dbReference>
<comment type="caution">
    <text evidence="6">The sequence shown here is derived from an EMBL/GenBank/DDBJ whole genome shotgun (WGS) entry which is preliminary data.</text>
</comment>
<organism evidence="6 7">
    <name type="scientific">Cichlidogyrus casuarinus</name>
    <dbReference type="NCBI Taxonomy" id="1844966"/>
    <lineage>
        <taxon>Eukaryota</taxon>
        <taxon>Metazoa</taxon>
        <taxon>Spiralia</taxon>
        <taxon>Lophotrochozoa</taxon>
        <taxon>Platyhelminthes</taxon>
        <taxon>Monogenea</taxon>
        <taxon>Monopisthocotylea</taxon>
        <taxon>Dactylogyridea</taxon>
        <taxon>Ancyrocephalidae</taxon>
        <taxon>Cichlidogyrus</taxon>
    </lineage>
</organism>
<evidence type="ECO:0000256" key="3">
    <source>
        <dbReference type="ARBA" id="ARBA00022525"/>
    </source>
</evidence>
<evidence type="ECO:0000256" key="2">
    <source>
        <dbReference type="ARBA" id="ARBA00010093"/>
    </source>
</evidence>
<keyword evidence="4" id="KW-1015">Disulfide bond</keyword>
<dbReference type="Gene3D" id="2.10.25.160">
    <property type="entry name" value="Granulin"/>
    <property type="match status" value="6"/>
</dbReference>
<dbReference type="InterPro" id="IPR000118">
    <property type="entry name" value="Granulin"/>
</dbReference>
<feature type="domain" description="Granulins" evidence="5">
    <location>
        <begin position="243"/>
        <end position="256"/>
    </location>
</feature>
<sequence length="534" mass="57456">MYIPKLYSLMPIPKSELENFYNFLKGSCCENAIHCCPEGFMCLSSPLLCAPFFPSLNKLPVKPIQTVELGVCCSDGKHCCASDETCDLAAGKCIGPSADWLPRQFSPNQEKENMHPILRFTAKIKCPGDVGDCPDDNTCCPLKDSSYGCCPYPQATCCPDKLHCCPHDTICHDEEQRCIASIRDLDKLINPEPSADYFTDVYRNSSLNTLCPSGKAECADDQTCCKLKTGEYGCCPFERGVCCADLLHCCPEGTTCNSSTGSCDNSLEESPNKLNERQLEFLSSNLSVNSICPGGKQSCPEEETCCTMKSGDFGCCPFSRGICCSDGEHCCPSGTICDSSGTCRSSMQNVYCDDRFQCGDQETCCKLPNGKYECCPFPKAVCCEDHKHCCPNGYECHIKEAECTNSSGISIPWREKVAASAIAKQENILTACPAKNACPYGSTCCATKNGDHKCCMLGTNAVCCSDGTCCPSGSSCGELGCKQLLSPVKDQNIAQLEDPPVTVLNFCSPRQSVAETVDIAAGTATNVTSNAIDA</sequence>
<comment type="subcellular location">
    <subcellularLocation>
        <location evidence="1">Secreted</location>
    </subcellularLocation>
</comment>
<feature type="domain" description="Granulins" evidence="5">
    <location>
        <begin position="383"/>
        <end position="396"/>
    </location>
</feature>
<reference evidence="6 7" key="1">
    <citation type="submission" date="2024-11" db="EMBL/GenBank/DDBJ databases">
        <title>Adaptive evolution of stress response genes in parasites aligns with host niche diversity.</title>
        <authorList>
            <person name="Hahn C."/>
            <person name="Resl P."/>
        </authorList>
    </citation>
    <scope>NUCLEOTIDE SEQUENCE [LARGE SCALE GENOMIC DNA]</scope>
    <source>
        <strain evidence="6">EGGRZ-B1_66</strain>
        <tissue evidence="6">Body</tissue>
    </source>
</reference>
<evidence type="ECO:0000256" key="1">
    <source>
        <dbReference type="ARBA" id="ARBA00004613"/>
    </source>
</evidence>
<dbReference type="AlphaFoldDB" id="A0ABD2QNL3"/>
<dbReference type="InterPro" id="IPR039036">
    <property type="entry name" value="Granulin_fam"/>
</dbReference>
<evidence type="ECO:0000256" key="4">
    <source>
        <dbReference type="ARBA" id="ARBA00023157"/>
    </source>
</evidence>